<reference evidence="1" key="1">
    <citation type="submission" date="2018-11" db="EMBL/GenBank/DDBJ databases">
        <authorList>
            <consortium name="Pathogen Informatics"/>
        </authorList>
    </citation>
    <scope>NUCLEOTIDE SEQUENCE</scope>
</reference>
<protein>
    <submittedName>
        <fullName evidence="1">Uncharacterized protein</fullName>
    </submittedName>
</protein>
<accession>A0A448X988</accession>
<evidence type="ECO:0000313" key="1">
    <source>
        <dbReference type="EMBL" id="VEL31145.1"/>
    </source>
</evidence>
<proteinExistence type="predicted"/>
<keyword evidence="2" id="KW-1185">Reference proteome</keyword>
<sequence length="140" mass="15409">MKLSISHIETRKSRHSDVMVTKELATHSTESTTTESSTTPEFYSPAISYEVYIDVEVSRVEAEELIGALRQRVASRIVVQTQLAQTEVSNWQTICDGATGRQIAFGDSESKAPGTGFNGGERILKPLRLRSQGVLCKAYS</sequence>
<dbReference type="EMBL" id="CAAALY010119169">
    <property type="protein sequence ID" value="VEL31145.1"/>
    <property type="molecule type" value="Genomic_DNA"/>
</dbReference>
<name>A0A448X988_9PLAT</name>
<comment type="caution">
    <text evidence="1">The sequence shown here is derived from an EMBL/GenBank/DDBJ whole genome shotgun (WGS) entry which is preliminary data.</text>
</comment>
<dbReference type="Proteomes" id="UP000784294">
    <property type="component" value="Unassembled WGS sequence"/>
</dbReference>
<dbReference type="AlphaFoldDB" id="A0A448X988"/>
<gene>
    <name evidence="1" type="ORF">PXEA_LOCUS24585</name>
</gene>
<organism evidence="1 2">
    <name type="scientific">Protopolystoma xenopodis</name>
    <dbReference type="NCBI Taxonomy" id="117903"/>
    <lineage>
        <taxon>Eukaryota</taxon>
        <taxon>Metazoa</taxon>
        <taxon>Spiralia</taxon>
        <taxon>Lophotrochozoa</taxon>
        <taxon>Platyhelminthes</taxon>
        <taxon>Monogenea</taxon>
        <taxon>Polyopisthocotylea</taxon>
        <taxon>Polystomatidea</taxon>
        <taxon>Polystomatidae</taxon>
        <taxon>Protopolystoma</taxon>
    </lineage>
</organism>
<evidence type="ECO:0000313" key="2">
    <source>
        <dbReference type="Proteomes" id="UP000784294"/>
    </source>
</evidence>